<keyword evidence="9" id="KW-0739">Sodium transport</keyword>
<proteinExistence type="predicted"/>
<feature type="transmembrane region" description="Helical" evidence="10">
    <location>
        <begin position="378"/>
        <end position="398"/>
    </location>
</feature>
<dbReference type="PANTHER" id="PTHR43562:SF3">
    <property type="entry name" value="SODIUM ION_PROTON EXCHANGER (EUROFUNG)"/>
    <property type="match status" value="1"/>
</dbReference>
<reference evidence="12" key="1">
    <citation type="submission" date="2019-06" db="EMBL/GenBank/DDBJ databases">
        <authorList>
            <person name="Murdoch R.W."/>
            <person name="Fathepure B."/>
        </authorList>
    </citation>
    <scope>NUCLEOTIDE SEQUENCE</scope>
</reference>
<keyword evidence="3" id="KW-0050">Antiport</keyword>
<feature type="transmembrane region" description="Helical" evidence="10">
    <location>
        <begin position="120"/>
        <end position="148"/>
    </location>
</feature>
<accession>A0A5B8RGY3</accession>
<feature type="transmembrane region" description="Helical" evidence="10">
    <location>
        <begin position="168"/>
        <end position="187"/>
    </location>
</feature>
<protein>
    <submittedName>
        <fullName evidence="12">High-affinity Na(+)/H(+) antiporter NhaS3</fullName>
    </submittedName>
</protein>
<comment type="subcellular location">
    <subcellularLocation>
        <location evidence="1">Membrane</location>
        <topology evidence="1">Multi-pass membrane protein</topology>
    </subcellularLocation>
</comment>
<feature type="transmembrane region" description="Helical" evidence="10">
    <location>
        <begin position="70"/>
        <end position="87"/>
    </location>
</feature>
<feature type="transmembrane region" description="Helical" evidence="10">
    <location>
        <begin position="40"/>
        <end position="58"/>
    </location>
</feature>
<feature type="transmembrane region" description="Helical" evidence="10">
    <location>
        <begin position="240"/>
        <end position="273"/>
    </location>
</feature>
<keyword evidence="7" id="KW-0406">Ion transport</keyword>
<evidence type="ECO:0000256" key="8">
    <source>
        <dbReference type="ARBA" id="ARBA00023136"/>
    </source>
</evidence>
<evidence type="ECO:0000256" key="3">
    <source>
        <dbReference type="ARBA" id="ARBA00022449"/>
    </source>
</evidence>
<dbReference type="Pfam" id="PF00999">
    <property type="entry name" value="Na_H_Exchanger"/>
    <property type="match status" value="1"/>
</dbReference>
<feature type="transmembrane region" description="Helical" evidence="10">
    <location>
        <begin position="347"/>
        <end position="366"/>
    </location>
</feature>
<keyword evidence="6" id="KW-0915">Sodium</keyword>
<dbReference type="GO" id="GO:0016020">
    <property type="term" value="C:membrane"/>
    <property type="evidence" value="ECO:0007669"/>
    <property type="project" value="UniProtKB-SubCell"/>
</dbReference>
<keyword evidence="2" id="KW-0813">Transport</keyword>
<dbReference type="GO" id="GO:0015297">
    <property type="term" value="F:antiporter activity"/>
    <property type="evidence" value="ECO:0007669"/>
    <property type="project" value="UniProtKB-KW"/>
</dbReference>
<name>A0A5B8RGY3_9ZZZZ</name>
<dbReference type="InterPro" id="IPR006153">
    <property type="entry name" value="Cation/H_exchanger_TM"/>
</dbReference>
<evidence type="ECO:0000256" key="6">
    <source>
        <dbReference type="ARBA" id="ARBA00023053"/>
    </source>
</evidence>
<evidence type="ECO:0000256" key="2">
    <source>
        <dbReference type="ARBA" id="ARBA00022448"/>
    </source>
</evidence>
<evidence type="ECO:0000256" key="7">
    <source>
        <dbReference type="ARBA" id="ARBA00023065"/>
    </source>
</evidence>
<evidence type="ECO:0000256" key="4">
    <source>
        <dbReference type="ARBA" id="ARBA00022692"/>
    </source>
</evidence>
<dbReference type="Gene3D" id="1.20.1530.20">
    <property type="match status" value="1"/>
</dbReference>
<dbReference type="GO" id="GO:0006814">
    <property type="term" value="P:sodium ion transport"/>
    <property type="evidence" value="ECO:0007669"/>
    <property type="project" value="UniProtKB-KW"/>
</dbReference>
<evidence type="ECO:0000256" key="9">
    <source>
        <dbReference type="ARBA" id="ARBA00023201"/>
    </source>
</evidence>
<sequence length="409" mass="42362">MSEALQAADLNALLVLLIGVATAAAMGLRAGCERLGLPPLVGYLLLGVAISSVDQGLPVLSDPVIEGFELLANLGLVALLFRVGLGLDPRTLLAKLPGASVVWIGDVTVSGLAGFSTAHWLLGLALIPSLIIAVALTATSIGVVMPVWQDADALDGEAGSLTVDVAELDDISGVMLMAVLFAVLPVLQSGNGALWGSLASAAGGLAVRFAGFAVLCWLFARFAEPALHQFLQRWENPPERLLTVVGVGSAIAAVAGVLGFSLAIGALFAGLVFSAFPERVQSQNTYHALYDFLTPYFFIGIGLKFNPTLLLPALGIGAVLVVAAAAGKLAGPYLAARLTTDRDSARLLAVSMVPRAEIAMVVIHQAHALGPWAISDHLYGAMAVVSLVTCVVTPPLLGRMLARRRDSRA</sequence>
<feature type="transmembrane region" description="Helical" evidence="10">
    <location>
        <begin position="309"/>
        <end position="335"/>
    </location>
</feature>
<evidence type="ECO:0000313" key="12">
    <source>
        <dbReference type="EMBL" id="QEA05967.1"/>
    </source>
</evidence>
<gene>
    <name evidence="12" type="primary">nhaS3</name>
    <name evidence="12" type="ORF">KBTEX_02296</name>
</gene>
<feature type="transmembrane region" description="Helical" evidence="10">
    <location>
        <begin position="285"/>
        <end position="303"/>
    </location>
</feature>
<dbReference type="GO" id="GO:1902600">
    <property type="term" value="P:proton transmembrane transport"/>
    <property type="evidence" value="ECO:0007669"/>
    <property type="project" value="InterPro"/>
</dbReference>
<dbReference type="EMBL" id="MN079118">
    <property type="protein sequence ID" value="QEA05967.1"/>
    <property type="molecule type" value="Genomic_DNA"/>
</dbReference>
<keyword evidence="5 10" id="KW-1133">Transmembrane helix</keyword>
<dbReference type="AlphaFoldDB" id="A0A5B8RGY3"/>
<evidence type="ECO:0000256" key="1">
    <source>
        <dbReference type="ARBA" id="ARBA00004141"/>
    </source>
</evidence>
<feature type="transmembrane region" description="Helical" evidence="10">
    <location>
        <begin position="12"/>
        <end position="28"/>
    </location>
</feature>
<organism evidence="12">
    <name type="scientific">uncultured organism</name>
    <dbReference type="NCBI Taxonomy" id="155900"/>
    <lineage>
        <taxon>unclassified sequences</taxon>
        <taxon>environmental samples</taxon>
    </lineage>
</organism>
<feature type="domain" description="Cation/H+ exchanger transmembrane" evidence="11">
    <location>
        <begin position="22"/>
        <end position="401"/>
    </location>
</feature>
<evidence type="ECO:0000256" key="5">
    <source>
        <dbReference type="ARBA" id="ARBA00022989"/>
    </source>
</evidence>
<dbReference type="InterPro" id="IPR038770">
    <property type="entry name" value="Na+/solute_symporter_sf"/>
</dbReference>
<evidence type="ECO:0000259" key="11">
    <source>
        <dbReference type="Pfam" id="PF00999"/>
    </source>
</evidence>
<dbReference type="PANTHER" id="PTHR43562">
    <property type="entry name" value="NAPA-TYPE SODIUM/HYDROGEN ANTIPORTER"/>
    <property type="match status" value="1"/>
</dbReference>
<evidence type="ECO:0000256" key="10">
    <source>
        <dbReference type="SAM" id="Phobius"/>
    </source>
</evidence>
<keyword evidence="8 10" id="KW-0472">Membrane</keyword>
<keyword evidence="4 10" id="KW-0812">Transmembrane</keyword>
<feature type="transmembrane region" description="Helical" evidence="10">
    <location>
        <begin position="194"/>
        <end position="220"/>
    </location>
</feature>